<organism evidence="2 3">
    <name type="scientific">Botryotinia narcissicola</name>
    <dbReference type="NCBI Taxonomy" id="278944"/>
    <lineage>
        <taxon>Eukaryota</taxon>
        <taxon>Fungi</taxon>
        <taxon>Dikarya</taxon>
        <taxon>Ascomycota</taxon>
        <taxon>Pezizomycotina</taxon>
        <taxon>Leotiomycetes</taxon>
        <taxon>Helotiales</taxon>
        <taxon>Sclerotiniaceae</taxon>
        <taxon>Botryotinia</taxon>
    </lineage>
</organism>
<dbReference type="EMBL" id="PQXJ01001346">
    <property type="protein sequence ID" value="TGO43719.1"/>
    <property type="molecule type" value="Genomic_DNA"/>
</dbReference>
<proteinExistence type="predicted"/>
<protein>
    <submittedName>
        <fullName evidence="2">Uncharacterized protein</fullName>
    </submittedName>
</protein>
<evidence type="ECO:0000256" key="1">
    <source>
        <dbReference type="SAM" id="MobiDB-lite"/>
    </source>
</evidence>
<evidence type="ECO:0000313" key="2">
    <source>
        <dbReference type="EMBL" id="TGO43719.1"/>
    </source>
</evidence>
<feature type="compositionally biased region" description="Basic and acidic residues" evidence="1">
    <location>
        <begin position="82"/>
        <end position="97"/>
    </location>
</feature>
<reference evidence="2 3" key="1">
    <citation type="submission" date="2017-12" db="EMBL/GenBank/DDBJ databases">
        <title>Comparative genomics of Botrytis spp.</title>
        <authorList>
            <person name="Valero-Jimenez C.A."/>
            <person name="Tapia P."/>
            <person name="Veloso J."/>
            <person name="Silva-Moreno E."/>
            <person name="Staats M."/>
            <person name="Valdes J.H."/>
            <person name="Van Kan J.A.L."/>
        </authorList>
    </citation>
    <scope>NUCLEOTIDE SEQUENCE [LARGE SCALE GENOMIC DNA]</scope>
    <source>
        <strain evidence="2 3">MUCL2120</strain>
    </source>
</reference>
<gene>
    <name evidence="2" type="ORF">BOTNAR_1352g00020</name>
</gene>
<dbReference type="Proteomes" id="UP000297452">
    <property type="component" value="Unassembled WGS sequence"/>
</dbReference>
<comment type="caution">
    <text evidence="2">The sequence shown here is derived from an EMBL/GenBank/DDBJ whole genome shotgun (WGS) entry which is preliminary data.</text>
</comment>
<keyword evidence="3" id="KW-1185">Reference proteome</keyword>
<sequence>MRQRILHGTQQIPAQIATLPSRARHGILEMQKRMEERGMRQAERAELSRSDGSEKIDAELLRLEELIWRNMKENAFKKRRSWEYEREYEREEERKGDDDDDGGDGGKGKKK</sequence>
<accession>A0A4Z1H5B4</accession>
<dbReference type="AlphaFoldDB" id="A0A4Z1H5B4"/>
<evidence type="ECO:0000313" key="3">
    <source>
        <dbReference type="Proteomes" id="UP000297452"/>
    </source>
</evidence>
<name>A0A4Z1H5B4_9HELO</name>
<feature type="region of interest" description="Disordered" evidence="1">
    <location>
        <begin position="82"/>
        <end position="111"/>
    </location>
</feature>